<feature type="transmembrane region" description="Helical" evidence="1">
    <location>
        <begin position="123"/>
        <end position="145"/>
    </location>
</feature>
<name>A0ABS8X4A0_9GAMM</name>
<accession>A0ABS8X4A0</accession>
<keyword evidence="1" id="KW-0812">Transmembrane</keyword>
<evidence type="ECO:0000256" key="1">
    <source>
        <dbReference type="SAM" id="Phobius"/>
    </source>
</evidence>
<gene>
    <name evidence="2" type="ORF">LXO92_06180</name>
</gene>
<sequence length="147" mass="17007">MSTKEKEINKKKLDKIKSDNTSKRLWSRVDFYSTEASKIARQLAFTEGAIFWSLYFTMAVKPKGLVVLFYIGLILFFLVDLFQYLYGTIKFKQKILARNKAKKDNLVVPSIGDKIGKNIFNIFIIKLILLIQPTITLILIFIVYISS</sequence>
<protein>
    <submittedName>
        <fullName evidence="2">Uncharacterized protein</fullName>
    </submittedName>
</protein>
<dbReference type="Proteomes" id="UP001320170">
    <property type="component" value="Unassembled WGS sequence"/>
</dbReference>
<keyword evidence="3" id="KW-1185">Reference proteome</keyword>
<feature type="transmembrane region" description="Helical" evidence="1">
    <location>
        <begin position="66"/>
        <end position="86"/>
    </location>
</feature>
<proteinExistence type="predicted"/>
<dbReference type="RefSeq" id="WP_232890612.1">
    <property type="nucleotide sequence ID" value="NZ_JAJSPM010000005.1"/>
</dbReference>
<evidence type="ECO:0000313" key="3">
    <source>
        <dbReference type="Proteomes" id="UP001320170"/>
    </source>
</evidence>
<keyword evidence="1" id="KW-0472">Membrane</keyword>
<keyword evidence="1" id="KW-1133">Transmembrane helix</keyword>
<reference evidence="2 3" key="1">
    <citation type="journal article" date="2024" name="Pathogens">
        <title>Characterization of a Novel Species of Legionella Isolated from a Healthcare Facility: Legionella resiliens sp. nov.</title>
        <authorList>
            <person name="Cristino S."/>
            <person name="Pascale M.R."/>
            <person name="Marino F."/>
            <person name="Derelitto C."/>
            <person name="Salaris S."/>
            <person name="Orsini M."/>
            <person name="Squarzoni S."/>
            <person name="Grottola A."/>
            <person name="Girolamini L."/>
        </authorList>
    </citation>
    <scope>NUCLEOTIDE SEQUENCE [LARGE SCALE GENOMIC DNA]</scope>
    <source>
        <strain evidence="2 3">8cVS16</strain>
    </source>
</reference>
<organism evidence="2 3">
    <name type="scientific">Legionella resiliens</name>
    <dbReference type="NCBI Taxonomy" id="2905958"/>
    <lineage>
        <taxon>Bacteria</taxon>
        <taxon>Pseudomonadati</taxon>
        <taxon>Pseudomonadota</taxon>
        <taxon>Gammaproteobacteria</taxon>
        <taxon>Legionellales</taxon>
        <taxon>Legionellaceae</taxon>
        <taxon>Legionella</taxon>
    </lineage>
</organism>
<comment type="caution">
    <text evidence="2">The sequence shown here is derived from an EMBL/GenBank/DDBJ whole genome shotgun (WGS) entry which is preliminary data.</text>
</comment>
<feature type="transmembrane region" description="Helical" evidence="1">
    <location>
        <begin position="43"/>
        <end position="60"/>
    </location>
</feature>
<evidence type="ECO:0000313" key="2">
    <source>
        <dbReference type="EMBL" id="MCE3531958.1"/>
    </source>
</evidence>
<dbReference type="EMBL" id="JAJTND010000004">
    <property type="protein sequence ID" value="MCE3531958.1"/>
    <property type="molecule type" value="Genomic_DNA"/>
</dbReference>